<dbReference type="EMBL" id="ML986665">
    <property type="protein sequence ID" value="KAF2261104.1"/>
    <property type="molecule type" value="Genomic_DNA"/>
</dbReference>
<reference evidence="2" key="1">
    <citation type="journal article" date="2020" name="Stud. Mycol.">
        <title>101 Dothideomycetes genomes: A test case for predicting lifestyles and emergence of pathogens.</title>
        <authorList>
            <person name="Haridas S."/>
            <person name="Albert R."/>
            <person name="Binder M."/>
            <person name="Bloem J."/>
            <person name="LaButti K."/>
            <person name="Salamov A."/>
            <person name="Andreopoulos B."/>
            <person name="Baker S."/>
            <person name="Barry K."/>
            <person name="Bills G."/>
            <person name="Bluhm B."/>
            <person name="Cannon C."/>
            <person name="Castanera R."/>
            <person name="Culley D."/>
            <person name="Daum C."/>
            <person name="Ezra D."/>
            <person name="Gonzalez J."/>
            <person name="Henrissat B."/>
            <person name="Kuo A."/>
            <person name="Liang C."/>
            <person name="Lipzen A."/>
            <person name="Lutzoni F."/>
            <person name="Magnuson J."/>
            <person name="Mondo S."/>
            <person name="Nolan M."/>
            <person name="Ohm R."/>
            <person name="Pangilinan J."/>
            <person name="Park H.-J."/>
            <person name="Ramirez L."/>
            <person name="Alfaro M."/>
            <person name="Sun H."/>
            <person name="Tritt A."/>
            <person name="Yoshinaga Y."/>
            <person name="Zwiers L.-H."/>
            <person name="Turgeon B."/>
            <person name="Goodwin S."/>
            <person name="Spatafora J."/>
            <person name="Crous P."/>
            <person name="Grigoriev I."/>
        </authorList>
    </citation>
    <scope>NUCLEOTIDE SEQUENCE [LARGE SCALE GENOMIC DNA]</scope>
    <source>
        <strain evidence="2">CBS 304.66</strain>
    </source>
</reference>
<protein>
    <submittedName>
        <fullName evidence="1">Uncharacterized protein</fullName>
    </submittedName>
</protein>
<organism evidence="1 2">
    <name type="scientific">Lojkania enalia</name>
    <dbReference type="NCBI Taxonomy" id="147567"/>
    <lineage>
        <taxon>Eukaryota</taxon>
        <taxon>Fungi</taxon>
        <taxon>Dikarya</taxon>
        <taxon>Ascomycota</taxon>
        <taxon>Pezizomycotina</taxon>
        <taxon>Dothideomycetes</taxon>
        <taxon>Pleosporomycetidae</taxon>
        <taxon>Pleosporales</taxon>
        <taxon>Pleosporales incertae sedis</taxon>
        <taxon>Lojkania</taxon>
    </lineage>
</organism>
<dbReference type="AlphaFoldDB" id="A0A9P4N3T9"/>
<feature type="non-terminal residue" evidence="1">
    <location>
        <position position="1"/>
    </location>
</feature>
<gene>
    <name evidence="1" type="ORF">CC78DRAFT_471288</name>
</gene>
<sequence>SNFSLTQFRVETILPYIILSHIWGVDTKEVTFKDLINSTSKDKSSYIKIRFIRE</sequence>
<accession>A0A9P4N3T9</accession>
<evidence type="ECO:0000313" key="1">
    <source>
        <dbReference type="EMBL" id="KAF2261104.1"/>
    </source>
</evidence>
<dbReference type="Proteomes" id="UP000800093">
    <property type="component" value="Unassembled WGS sequence"/>
</dbReference>
<evidence type="ECO:0000313" key="2">
    <source>
        <dbReference type="Proteomes" id="UP000800093"/>
    </source>
</evidence>
<name>A0A9P4N3T9_9PLEO</name>
<comment type="caution">
    <text evidence="1">The sequence shown here is derived from an EMBL/GenBank/DDBJ whole genome shotgun (WGS) entry which is preliminary data.</text>
</comment>
<dbReference type="OrthoDB" id="674604at2759"/>
<proteinExistence type="predicted"/>
<keyword evidence="2" id="KW-1185">Reference proteome</keyword>